<dbReference type="GO" id="GO:0006897">
    <property type="term" value="P:endocytosis"/>
    <property type="evidence" value="ECO:0007669"/>
    <property type="project" value="TreeGrafter"/>
</dbReference>
<feature type="region of interest" description="Disordered" evidence="1">
    <location>
        <begin position="1184"/>
        <end position="1396"/>
    </location>
</feature>
<evidence type="ECO:0000313" key="2">
    <source>
        <dbReference type="EMBL" id="CBJ28961.1"/>
    </source>
</evidence>
<dbReference type="GO" id="GO:0005794">
    <property type="term" value="C:Golgi apparatus"/>
    <property type="evidence" value="ECO:0007669"/>
    <property type="project" value="TreeGrafter"/>
</dbReference>
<feature type="region of interest" description="Disordered" evidence="1">
    <location>
        <begin position="766"/>
        <end position="807"/>
    </location>
</feature>
<feature type="region of interest" description="Disordered" evidence="1">
    <location>
        <begin position="307"/>
        <end position="350"/>
    </location>
</feature>
<feature type="compositionally biased region" description="Polar residues" evidence="1">
    <location>
        <begin position="835"/>
        <end position="846"/>
    </location>
</feature>
<feature type="compositionally biased region" description="Acidic residues" evidence="1">
    <location>
        <begin position="797"/>
        <end position="807"/>
    </location>
</feature>
<feature type="compositionally biased region" description="Basic and acidic residues" evidence="1">
    <location>
        <begin position="1299"/>
        <end position="1312"/>
    </location>
</feature>
<dbReference type="InParanoid" id="D7FJ51"/>
<evidence type="ECO:0000256" key="1">
    <source>
        <dbReference type="SAM" id="MobiDB-lite"/>
    </source>
</evidence>
<feature type="region of interest" description="Disordered" evidence="1">
    <location>
        <begin position="999"/>
        <end position="1056"/>
    </location>
</feature>
<feature type="compositionally biased region" description="Acidic residues" evidence="1">
    <location>
        <begin position="1375"/>
        <end position="1386"/>
    </location>
</feature>
<organism evidence="2 3">
    <name type="scientific">Ectocarpus siliculosus</name>
    <name type="common">Brown alga</name>
    <name type="synonym">Conferva siliculosa</name>
    <dbReference type="NCBI Taxonomy" id="2880"/>
    <lineage>
        <taxon>Eukaryota</taxon>
        <taxon>Sar</taxon>
        <taxon>Stramenopiles</taxon>
        <taxon>Ochrophyta</taxon>
        <taxon>PX clade</taxon>
        <taxon>Phaeophyceae</taxon>
        <taxon>Ectocarpales</taxon>
        <taxon>Ectocarpaceae</taxon>
        <taxon>Ectocarpus</taxon>
    </lineage>
</organism>
<dbReference type="GO" id="GO:0016020">
    <property type="term" value="C:membrane"/>
    <property type="evidence" value="ECO:0007669"/>
    <property type="project" value="TreeGrafter"/>
</dbReference>
<dbReference type="PANTHER" id="PTHR21663">
    <property type="entry name" value="HYPOTHETICAL HEAT DOMAIN-CONTAINING"/>
    <property type="match status" value="1"/>
</dbReference>
<gene>
    <name evidence="2" type="ORF">Esi_0127_0033</name>
</gene>
<evidence type="ECO:0000313" key="3">
    <source>
        <dbReference type="Proteomes" id="UP000002630"/>
    </source>
</evidence>
<feature type="compositionally biased region" description="Polar residues" evidence="1">
    <location>
        <begin position="1426"/>
        <end position="1436"/>
    </location>
</feature>
<dbReference type="GO" id="GO:0005829">
    <property type="term" value="C:cytosol"/>
    <property type="evidence" value="ECO:0007669"/>
    <property type="project" value="GOC"/>
</dbReference>
<dbReference type="Proteomes" id="UP000002630">
    <property type="component" value="Linkage Group LG04"/>
</dbReference>
<accession>D7FJ51</accession>
<feature type="compositionally biased region" description="Gly residues" evidence="1">
    <location>
        <begin position="785"/>
        <end position="796"/>
    </location>
</feature>
<dbReference type="GO" id="GO:0008104">
    <property type="term" value="P:intracellular protein localization"/>
    <property type="evidence" value="ECO:0007669"/>
    <property type="project" value="TreeGrafter"/>
</dbReference>
<keyword evidence="3" id="KW-1185">Reference proteome</keyword>
<dbReference type="EMBL" id="FN647916">
    <property type="protein sequence ID" value="CBJ28961.1"/>
    <property type="molecule type" value="Genomic_DNA"/>
</dbReference>
<feature type="region of interest" description="Disordered" evidence="1">
    <location>
        <begin position="80"/>
        <end position="100"/>
    </location>
</feature>
<feature type="compositionally biased region" description="Low complexity" evidence="1">
    <location>
        <begin position="1281"/>
        <end position="1298"/>
    </location>
</feature>
<feature type="compositionally biased region" description="Gly residues" evidence="1">
    <location>
        <begin position="1702"/>
        <end position="1712"/>
    </location>
</feature>
<feature type="region of interest" description="Disordered" evidence="1">
    <location>
        <begin position="833"/>
        <end position="874"/>
    </location>
</feature>
<dbReference type="GO" id="GO:0030139">
    <property type="term" value="C:endocytic vesicle"/>
    <property type="evidence" value="ECO:0007669"/>
    <property type="project" value="TreeGrafter"/>
</dbReference>
<dbReference type="EMBL" id="FN649729">
    <property type="protein sequence ID" value="CBJ28961.1"/>
    <property type="molecule type" value="Genomic_DNA"/>
</dbReference>
<sequence length="1729" mass="176580">MISEKVVLNWFWGDVQRELSVGGGVVQPARTWGLHAACLLVKELEVESNPTQYSEVQDMVRYLSGVTELLEAHFLGSWTPPEVHGSKRSSSSPSSSGGLLKEGQAVSAQVPGLASVLAKLLCTVLPALQALQPSRELVRRMTAMWGVLRHHDDSRVKLGCLEVVELLAMFAPGDIPDALPEIMPFVQGVLRDGVGGTSPECLSRAAMCVKLIAARTSGAVESYRPELELYSCLESVLGSLTWEGAPTWRGVVVSRDVEKHFGGRVEAARQLEVAIDTVATVDQDDYRPLHWLLFGKALVVGTGHVQHPLSPRRGSHPASAAGMGGGGGGGEDEEEHGEDGRSDFGKRSNAANRNSWSEVVQGARNGLARFASPLASSRWQVKRTAVRGCVMVLSALQNGSSQAADERVGCLDVNKARRVVTRAVRMLPAEFNGKDGAGPSCESAALTAPQRPFWAQVPALLCLYLEDLVTLACAAATASTDDSELLELQEAGVMMLTEVARTFAQVPDSDEDELGLVVVLGKSVRAPTLALELSISQITGAARPALGCKVSPRLAQRGCELVVTLVREDQAGSLSQAEAEALRLKEAVEASYRPAVSAVYGMHVPLAERAARLQCLAALRLVAGGEDEASFGGGSGSGAVIPDSVRRGLMDALKEHLKVLGLHWLANVKDAVRLNQGDACGLWPRAGKLNIGAGLTYPPGVKPSLAKGPLKGRWPVMAAAAAAELAREGGGDDAEAAPFLLSVCVCGLLAAEEGLVRRRLGGTSRRHGRSFLGSPGNEFANGSRGVTGGGSLAGGGDNDEDEEEQDEGLMAEDASLMFLTAIRCLFSRPELLGSPSPTDNSKTPSIQEIGPENGAGMGEVDVGSPSESPDSGSAIGVPVSMVVRAVRTLSSPPFLQRVGDSEAGSVKEGRRDEDDKCPLRLQLAAISALGELLSSKGGEYVMRATAATTAAGRDGNSKTQEAEEEAGESDAEPFALWEALMGGVVGGVNANIPAAFDLPLPPGEETGNTEPNSLSAASSTPAQIGGATFTAEFPSDDSRSNGAPGMVSNPPVSAGADGAAANAAAKAFAAEVDKSKSSSAGEEATVMVSAALLPLLARLVPLCPLPRLSSTLPSLLLLSVRLLGAESGRVLGVAAGSAAAAGMGSATGGGGGGDAAKGLSSTPEAKAAVDFVRSSVREVWRHGNVQQRQEAGPGEVARAPGPPQGDVEGAEAVVSAGRGAAVPETGSVSTAPGPDEGAEIVEGSGVVANDEDGDNDDDDWGDDDFQGAEGDFQGAEGELQEGSSPPAAEAAAKSGEVGVRSDECSGEGKEESETWQEEAPVVQHKDDAPSSNKDGEEDGYASAAEDGADRSAHNDTEDETEGEANEAKEVLQEPADPDDVGNDEGSQETSAAADAPVASAAAAAAAAATTRAESADAPACVDSQDDGATTPENGSTEDVPVASPPPAVPDALNLLLGAGRAVNGLLAFLLGGEGATTERAAAIGAAAEAWGAVALTIPQEADGLAGPLREALTSSTEKCSVSTRLALLHAVIVTVKAAAGEDDGAAAGQAEADGGAYRKAAATALMRLLAPHALAGLRLEVDRAAAVAAAAGGGNVGGVADEEPREACLLEGVHLAQLAFKAAPQASHGPLLGLLLPLYASALALNLPMLGATIGQALLLVARSSAGAFKEAVAYVATGERQALEGAVRAAMMGRGAPVAGGDAGGRGGGSGSRMSGRKLDLSQYSTRG</sequence>
<dbReference type="InterPro" id="IPR046837">
    <property type="entry name" value="Laa1/Sip1/HEATR5-like_HEAT"/>
</dbReference>
<dbReference type="OrthoDB" id="10484938at2759"/>
<reference evidence="2 3" key="1">
    <citation type="journal article" date="2010" name="Nature">
        <title>The Ectocarpus genome and the independent evolution of multicellularity in brown algae.</title>
        <authorList>
            <person name="Cock J.M."/>
            <person name="Sterck L."/>
            <person name="Rouze P."/>
            <person name="Scornet D."/>
            <person name="Allen A.E."/>
            <person name="Amoutzias G."/>
            <person name="Anthouard V."/>
            <person name="Artiguenave F."/>
            <person name="Aury J.M."/>
            <person name="Badger J.H."/>
            <person name="Beszteri B."/>
            <person name="Billiau K."/>
            <person name="Bonnet E."/>
            <person name="Bothwell J.H."/>
            <person name="Bowler C."/>
            <person name="Boyen C."/>
            <person name="Brownlee C."/>
            <person name="Carrano C.J."/>
            <person name="Charrier B."/>
            <person name="Cho G.Y."/>
            <person name="Coelho S.M."/>
            <person name="Collen J."/>
            <person name="Corre E."/>
            <person name="Da Silva C."/>
            <person name="Delage L."/>
            <person name="Delaroque N."/>
            <person name="Dittami S.M."/>
            <person name="Doulbeau S."/>
            <person name="Elias M."/>
            <person name="Farnham G."/>
            <person name="Gachon C.M."/>
            <person name="Gschloessl B."/>
            <person name="Heesch S."/>
            <person name="Jabbari K."/>
            <person name="Jubin C."/>
            <person name="Kawai H."/>
            <person name="Kimura K."/>
            <person name="Kloareg B."/>
            <person name="Kupper F.C."/>
            <person name="Lang D."/>
            <person name="Le Bail A."/>
            <person name="Leblanc C."/>
            <person name="Lerouge P."/>
            <person name="Lohr M."/>
            <person name="Lopez P.J."/>
            <person name="Martens C."/>
            <person name="Maumus F."/>
            <person name="Michel G."/>
            <person name="Miranda-Saavedra D."/>
            <person name="Morales J."/>
            <person name="Moreau H."/>
            <person name="Motomura T."/>
            <person name="Nagasato C."/>
            <person name="Napoli C.A."/>
            <person name="Nelson D.R."/>
            <person name="Nyvall-Collen P."/>
            <person name="Peters A.F."/>
            <person name="Pommier C."/>
            <person name="Potin P."/>
            <person name="Poulain J."/>
            <person name="Quesneville H."/>
            <person name="Read B."/>
            <person name="Rensing S.A."/>
            <person name="Ritter A."/>
            <person name="Rousvoal S."/>
            <person name="Samanta M."/>
            <person name="Samson G."/>
            <person name="Schroeder D.C."/>
            <person name="Segurens B."/>
            <person name="Strittmatter M."/>
            <person name="Tonon T."/>
            <person name="Tregear J.W."/>
            <person name="Valentin K."/>
            <person name="von Dassow P."/>
            <person name="Yamagishi T."/>
            <person name="Van de Peer Y."/>
            <person name="Wincker P."/>
        </authorList>
    </citation>
    <scope>NUCLEOTIDE SEQUENCE [LARGE SCALE GENOMIC DNA]</scope>
    <source>
        <strain evidence="3">Ec32 / CCAP1310/4</strain>
    </source>
</reference>
<name>D7FJ51_ECTSI</name>
<dbReference type="InterPro" id="IPR040108">
    <property type="entry name" value="Laa1/Sip1/HEATR5"/>
</dbReference>
<dbReference type="STRING" id="2880.D7FJ51"/>
<dbReference type="PANTHER" id="PTHR21663:SF0">
    <property type="entry name" value="HEAT REPEAT-CONTAINING PROTEIN 5B"/>
    <property type="match status" value="1"/>
</dbReference>
<feature type="region of interest" description="Disordered" evidence="1">
    <location>
        <begin position="949"/>
        <end position="970"/>
    </location>
</feature>
<protein>
    <submittedName>
        <fullName evidence="2">Uncharacterized protein</fullName>
    </submittedName>
</protein>
<dbReference type="GO" id="GO:0042147">
    <property type="term" value="P:retrograde transport, endosome to Golgi"/>
    <property type="evidence" value="ECO:0007669"/>
    <property type="project" value="TreeGrafter"/>
</dbReference>
<proteinExistence type="predicted"/>
<feature type="compositionally biased region" description="Polar residues" evidence="1">
    <location>
        <begin position="1006"/>
        <end position="1022"/>
    </location>
</feature>
<feature type="compositionally biased region" description="Acidic residues" evidence="1">
    <location>
        <begin position="1249"/>
        <end position="1266"/>
    </location>
</feature>
<dbReference type="Pfam" id="PF20210">
    <property type="entry name" value="Laa1_Sip1_HTR5"/>
    <property type="match status" value="1"/>
</dbReference>
<feature type="compositionally biased region" description="Low complexity" evidence="1">
    <location>
        <begin position="88"/>
        <end position="98"/>
    </location>
</feature>
<feature type="region of interest" description="Disordered" evidence="1">
    <location>
        <begin position="1699"/>
        <end position="1729"/>
    </location>
</feature>
<feature type="region of interest" description="Disordered" evidence="1">
    <location>
        <begin position="1414"/>
        <end position="1446"/>
    </location>
</feature>